<feature type="compositionally biased region" description="Acidic residues" evidence="2">
    <location>
        <begin position="511"/>
        <end position="534"/>
    </location>
</feature>
<dbReference type="InterPro" id="IPR013083">
    <property type="entry name" value="Znf_RING/FYVE/PHD"/>
</dbReference>
<dbReference type="EMBL" id="PVEM01000003">
    <property type="protein sequence ID" value="PTD10025.1"/>
    <property type="molecule type" value="Genomic_DNA"/>
</dbReference>
<dbReference type="SMART" id="SM00184">
    <property type="entry name" value="RING"/>
    <property type="match status" value="1"/>
</dbReference>
<name>A0A2T4H2N0_FUSCU</name>
<gene>
    <name evidence="4" type="ORF">FCULG_00008881</name>
</gene>
<feature type="region of interest" description="Disordered" evidence="2">
    <location>
        <begin position="511"/>
        <end position="565"/>
    </location>
</feature>
<keyword evidence="1" id="KW-0863">Zinc-finger</keyword>
<keyword evidence="1" id="KW-0479">Metal-binding</keyword>
<feature type="domain" description="RING-type" evidence="3">
    <location>
        <begin position="32"/>
        <end position="95"/>
    </location>
</feature>
<comment type="caution">
    <text evidence="4">The sequence shown here is derived from an EMBL/GenBank/DDBJ whole genome shotgun (WGS) entry which is preliminary data.</text>
</comment>
<dbReference type="Gene3D" id="3.30.40.10">
    <property type="entry name" value="Zinc/RING finger domain, C3HC4 (zinc finger)"/>
    <property type="match status" value="1"/>
</dbReference>
<organism evidence="4 5">
    <name type="scientific">Fusarium culmorum</name>
    <dbReference type="NCBI Taxonomy" id="5516"/>
    <lineage>
        <taxon>Eukaryota</taxon>
        <taxon>Fungi</taxon>
        <taxon>Dikarya</taxon>
        <taxon>Ascomycota</taxon>
        <taxon>Pezizomycotina</taxon>
        <taxon>Sordariomycetes</taxon>
        <taxon>Hypocreomycetidae</taxon>
        <taxon>Hypocreales</taxon>
        <taxon>Nectriaceae</taxon>
        <taxon>Fusarium</taxon>
    </lineage>
</organism>
<reference evidence="4 5" key="1">
    <citation type="submission" date="2018-02" db="EMBL/GenBank/DDBJ databases">
        <title>Fusarium culmorum secondary metabolites in fungal-bacterial-plant interactions.</title>
        <authorList>
            <person name="Schmidt R."/>
        </authorList>
    </citation>
    <scope>NUCLEOTIDE SEQUENCE [LARGE SCALE GENOMIC DNA]</scope>
    <source>
        <strain evidence="4 5">PV</strain>
    </source>
</reference>
<proteinExistence type="predicted"/>
<keyword evidence="1" id="KW-0862">Zinc</keyword>
<dbReference type="OrthoDB" id="654191at2759"/>
<evidence type="ECO:0000313" key="5">
    <source>
        <dbReference type="Proteomes" id="UP000241587"/>
    </source>
</evidence>
<evidence type="ECO:0000259" key="3">
    <source>
        <dbReference type="PROSITE" id="PS50089"/>
    </source>
</evidence>
<dbReference type="PROSITE" id="PS50089">
    <property type="entry name" value="ZF_RING_2"/>
    <property type="match status" value="1"/>
</dbReference>
<evidence type="ECO:0000256" key="1">
    <source>
        <dbReference type="PROSITE-ProRule" id="PRU00175"/>
    </source>
</evidence>
<keyword evidence="5" id="KW-1185">Reference proteome</keyword>
<feature type="region of interest" description="Disordered" evidence="2">
    <location>
        <begin position="217"/>
        <end position="261"/>
    </location>
</feature>
<dbReference type="InterPro" id="IPR001841">
    <property type="entry name" value="Znf_RING"/>
</dbReference>
<dbReference type="AlphaFoldDB" id="A0A2T4H2N0"/>
<dbReference type="Proteomes" id="UP000241587">
    <property type="component" value="Unassembled WGS sequence"/>
</dbReference>
<protein>
    <recommendedName>
        <fullName evidence="3">RING-type domain-containing protein</fullName>
    </recommendedName>
</protein>
<dbReference type="OMA" id="REFIHRH"/>
<evidence type="ECO:0000313" key="4">
    <source>
        <dbReference type="EMBL" id="PTD10025.1"/>
    </source>
</evidence>
<dbReference type="SUPFAM" id="SSF57850">
    <property type="entry name" value="RING/U-box"/>
    <property type="match status" value="1"/>
</dbReference>
<accession>A0A2T4H2N0</accession>
<sequence>MSSIQQYWPPIRDAIEVNNDPSQPKSTSQVQCPICMDDIAVTSFPPIPQRQITVPGADPTLGEVLLCGHILCQECRVASEAASHPLENRTCPMCRTSLQCIDCGKPSQVIPIPKEGPVTSVPAILSEGGRCRECQATAEVGESIQQGDWPGGLQDLEPGFVPLFYHLAGKLEQQGYAVSPRNLVDAFATIIEDEFLEMVTGRVQAIQDKHAALEGQTPWFADDPDTPVPRAADLPGHGQRLPRLVPQEDNWPLSGTLPAGPAPQQNPWGAIGEAVPQGLPTPTSPFAQAAMQPLPGGRIAVYAEAIPNNPWSRAAMEARNMALTAAMRQVVNMTPPLGSDETFGQHSEERFAFDPLPAPFDPSEASAGQAANLTSATTQWMPFPSSSTPFIEVRTEAAPSTAHAVHTIDLTPPLPSPSAHLSAHEALLREVIEERFRAGLDITASVAELMADQTYITSSSMVKGPTLDDREFIHRHAVAAMNAHMVADMSSNSGWDRFGFSHHDASNDDDYIDFDDLLPSTDDEGGEDGDDSGDYNELSSSPDSDTNSEDEDVEMAPAPDLFHYV</sequence>
<dbReference type="GO" id="GO:0008270">
    <property type="term" value="F:zinc ion binding"/>
    <property type="evidence" value="ECO:0007669"/>
    <property type="project" value="UniProtKB-KW"/>
</dbReference>
<evidence type="ECO:0000256" key="2">
    <source>
        <dbReference type="SAM" id="MobiDB-lite"/>
    </source>
</evidence>